<reference evidence="1" key="1">
    <citation type="submission" date="2023-10" db="EMBL/GenBank/DDBJ databases">
        <title>Amphibacter perezi, gen. nov., sp. nov. a novel taxa of the family Comamonadaceae, class Betaproteobacteria isolated from the skin microbiota of Pelophylax perezi from different populations.</title>
        <authorList>
            <person name="Costa S."/>
            <person name="Proenca D.N."/>
            <person name="Lopes I."/>
            <person name="Morais P.V."/>
        </authorList>
    </citation>
    <scope>NUCLEOTIDE SEQUENCE</scope>
    <source>
        <strain evidence="1">SL12-8</strain>
    </source>
</reference>
<keyword evidence="1" id="KW-0808">Transferase</keyword>
<organism evidence="1 2">
    <name type="scientific">Amphibiibacter pelophylacis</name>
    <dbReference type="NCBI Taxonomy" id="1799477"/>
    <lineage>
        <taxon>Bacteria</taxon>
        <taxon>Pseudomonadati</taxon>
        <taxon>Pseudomonadota</taxon>
        <taxon>Betaproteobacteria</taxon>
        <taxon>Burkholderiales</taxon>
        <taxon>Sphaerotilaceae</taxon>
        <taxon>Amphibiibacter</taxon>
    </lineage>
</organism>
<evidence type="ECO:0000313" key="1">
    <source>
        <dbReference type="EMBL" id="MEJ7138782.1"/>
    </source>
</evidence>
<name>A0ACC6P3N3_9BURK</name>
<keyword evidence="2" id="KW-1185">Reference proteome</keyword>
<keyword evidence="1" id="KW-0548">Nucleotidyltransferase</keyword>
<gene>
    <name evidence="1" type="ORF">RV045_10150</name>
</gene>
<protein>
    <submittedName>
        <fullName evidence="1">tRNA(His) guanylyltransferase Thg1 family protein</fullName>
    </submittedName>
</protein>
<evidence type="ECO:0000313" key="2">
    <source>
        <dbReference type="Proteomes" id="UP001364695"/>
    </source>
</evidence>
<comment type="caution">
    <text evidence="1">The sequence shown here is derived from an EMBL/GenBank/DDBJ whole genome shotgun (WGS) entry which is preliminary data.</text>
</comment>
<accession>A0ACC6P3N3</accession>
<dbReference type="EMBL" id="JAWDIE010000015">
    <property type="protein sequence ID" value="MEJ7138782.1"/>
    <property type="molecule type" value="Genomic_DNA"/>
</dbReference>
<dbReference type="Proteomes" id="UP001364695">
    <property type="component" value="Unassembled WGS sequence"/>
</dbReference>
<proteinExistence type="predicted"/>
<sequence length="272" mass="31065">MKHDFGERMKRYESAEADRRLMPLLPVLARIDGRAFQRFTRGMARPFDPGFSACMVDTTAALVRHTGACMGYTQSDEITLAWHSRTPHSQIWFDGRVAKMTSQLAAQATLMFYRLVLERLPQYAHRLPTFDARVWNVPNRAEGVNVFLWREQDATKNSLSMAASAHYSHKALLGKNGAQKHDMLRTRGVNWNDYPPLFRRGAYVQRRIEAVPFSTEELDRLPPQHEARTNPALVVQRSVYRVLAMPPLGTVTNREAVIFDGAKPVVDERLDV</sequence>